<proteinExistence type="predicted"/>
<evidence type="ECO:0000313" key="2">
    <source>
        <dbReference type="Proteomes" id="UP001589870"/>
    </source>
</evidence>
<name>A0ABV6TXG5_9ACTN</name>
<protein>
    <submittedName>
        <fullName evidence="1">Uncharacterized protein</fullName>
    </submittedName>
</protein>
<dbReference type="Proteomes" id="UP001589870">
    <property type="component" value="Unassembled WGS sequence"/>
</dbReference>
<dbReference type="EMBL" id="JBHMQT010000003">
    <property type="protein sequence ID" value="MFC0860889.1"/>
    <property type="molecule type" value="Genomic_DNA"/>
</dbReference>
<comment type="caution">
    <text evidence="1">The sequence shown here is derived from an EMBL/GenBank/DDBJ whole genome shotgun (WGS) entry which is preliminary data.</text>
</comment>
<reference evidence="1 2" key="1">
    <citation type="submission" date="2024-09" db="EMBL/GenBank/DDBJ databases">
        <authorList>
            <person name="Sun Q."/>
            <person name="Mori K."/>
        </authorList>
    </citation>
    <scope>NUCLEOTIDE SEQUENCE [LARGE SCALE GENOMIC DNA]</scope>
    <source>
        <strain evidence="1 2">TBRC 1851</strain>
    </source>
</reference>
<gene>
    <name evidence="1" type="ORF">ACFHYQ_01135</name>
</gene>
<accession>A0ABV6TXG5</accession>
<evidence type="ECO:0000313" key="1">
    <source>
        <dbReference type="EMBL" id="MFC0860889.1"/>
    </source>
</evidence>
<dbReference type="RefSeq" id="WP_394299146.1">
    <property type="nucleotide sequence ID" value="NZ_JBHMQT010000003.1"/>
</dbReference>
<sequence length="451" mass="48653">MKLINQRDGASATHRDPGLEDTARALAAHGCLACRRREDSERQWLSAFIHENHTDPRILSRVHASLGFCPGHMRRLVAAPSAPWILPGLYSGVVFEARKRLTSVIKGRVGPCRVCEVGDQSAATIVDQIARDLGESAVRVTYALGGGLCLPHALALLNGVDAKSGRLVAKIACKRLRQTAEPLDVLAGSDADASYRAGYRQAVDAEVFTVEERALSESTCQLLREDIASGVCPLCRARMRMEWRYLRWLAEGTRANGNGPAQHELDLCACHLHDLSLMDKADLGRVVSPAKIVVSGLLQRLVTQQGSRGNWGLSPTRRQMAAMLVPLNRAVAACGLCEAARAAERRAAWLLEEALADGAFARLYAGSHGLCLRHVLAWTGAHSDILAAVLNAHLGVLAFELSEAQWKASWAARYEPRGADMQAWLAAAPLLDGRIYCGTSPAVAASLRGSS</sequence>
<keyword evidence="2" id="KW-1185">Reference proteome</keyword>
<organism evidence="1 2">
    <name type="scientific">Sphaerimonospora cavernae</name>
    <dbReference type="NCBI Taxonomy" id="1740611"/>
    <lineage>
        <taxon>Bacteria</taxon>
        <taxon>Bacillati</taxon>
        <taxon>Actinomycetota</taxon>
        <taxon>Actinomycetes</taxon>
        <taxon>Streptosporangiales</taxon>
        <taxon>Streptosporangiaceae</taxon>
        <taxon>Sphaerimonospora</taxon>
    </lineage>
</organism>